<dbReference type="GO" id="GO:0046872">
    <property type="term" value="F:metal ion binding"/>
    <property type="evidence" value="ECO:0007669"/>
    <property type="project" value="UniProtKB-KW"/>
</dbReference>
<dbReference type="PROSITE" id="PS01053">
    <property type="entry name" value="ARGINASE_1"/>
    <property type="match status" value="1"/>
</dbReference>
<dbReference type="GO" id="GO:0033389">
    <property type="term" value="P:putrescine biosynthetic process from arginine, via agmatine"/>
    <property type="evidence" value="ECO:0007669"/>
    <property type="project" value="TreeGrafter"/>
</dbReference>
<dbReference type="PIRSF" id="PIRSF036979">
    <property type="entry name" value="Arginase"/>
    <property type="match status" value="1"/>
</dbReference>
<feature type="binding site" evidence="4">
    <location>
        <position position="168"/>
    </location>
    <ligand>
        <name>Mn(2+)</name>
        <dbReference type="ChEBI" id="CHEBI:29035"/>
        <label>1</label>
    </ligand>
</feature>
<evidence type="ECO:0008006" key="9">
    <source>
        <dbReference type="Google" id="ProtNLM"/>
    </source>
</evidence>
<dbReference type="SUPFAM" id="SSF52768">
    <property type="entry name" value="Arginase/deacetylase"/>
    <property type="match status" value="1"/>
</dbReference>
<evidence type="ECO:0000256" key="3">
    <source>
        <dbReference type="ARBA" id="ARBA00022801"/>
    </source>
</evidence>
<evidence type="ECO:0000256" key="1">
    <source>
        <dbReference type="ARBA" id="ARBA00009227"/>
    </source>
</evidence>
<keyword evidence="2 4" id="KW-0479">Metal-binding</keyword>
<name>A0AAD7UAK1_9STRA</name>
<dbReference type="GO" id="GO:0008783">
    <property type="term" value="F:agmatinase activity"/>
    <property type="evidence" value="ECO:0007669"/>
    <property type="project" value="TreeGrafter"/>
</dbReference>
<evidence type="ECO:0000256" key="4">
    <source>
        <dbReference type="PIRSR" id="PIRSR036979-1"/>
    </source>
</evidence>
<keyword evidence="3 5" id="KW-0378">Hydrolase</keyword>
<proteinExistence type="inferred from homology"/>
<feature type="binding site" evidence="4">
    <location>
        <position position="262"/>
    </location>
    <ligand>
        <name>Mn(2+)</name>
        <dbReference type="ChEBI" id="CHEBI:29035"/>
        <label>1</label>
    </ligand>
</feature>
<dbReference type="PANTHER" id="PTHR11358:SF26">
    <property type="entry name" value="GUANIDINO ACID HYDROLASE, MITOCHONDRIAL"/>
    <property type="match status" value="1"/>
</dbReference>
<evidence type="ECO:0000256" key="2">
    <source>
        <dbReference type="ARBA" id="ARBA00022723"/>
    </source>
</evidence>
<evidence type="ECO:0000313" key="7">
    <source>
        <dbReference type="EMBL" id="KAJ8601316.1"/>
    </source>
</evidence>
<feature type="binding site" evidence="4">
    <location>
        <position position="260"/>
    </location>
    <ligand>
        <name>Mn(2+)</name>
        <dbReference type="ChEBI" id="CHEBI:29035"/>
        <label>1</label>
    </ligand>
</feature>
<dbReference type="AlphaFoldDB" id="A0AAD7UAK1"/>
<feature type="binding site" evidence="4">
    <location>
        <position position="164"/>
    </location>
    <ligand>
        <name>Mn(2+)</name>
        <dbReference type="ChEBI" id="CHEBI:29035"/>
        <label>1</label>
    </ligand>
</feature>
<dbReference type="Pfam" id="PF00491">
    <property type="entry name" value="Arginase"/>
    <property type="match status" value="1"/>
</dbReference>
<organism evidence="7 8">
    <name type="scientific">Chrysophaeum taylorii</name>
    <dbReference type="NCBI Taxonomy" id="2483200"/>
    <lineage>
        <taxon>Eukaryota</taxon>
        <taxon>Sar</taxon>
        <taxon>Stramenopiles</taxon>
        <taxon>Ochrophyta</taxon>
        <taxon>Pelagophyceae</taxon>
        <taxon>Pelagomonadales</taxon>
        <taxon>Pelagomonadaceae</taxon>
        <taxon>Chrysophaeum</taxon>
    </lineage>
</organism>
<evidence type="ECO:0000313" key="8">
    <source>
        <dbReference type="Proteomes" id="UP001230188"/>
    </source>
</evidence>
<keyword evidence="8" id="KW-1185">Reference proteome</keyword>
<comment type="similarity">
    <text evidence="1">Belongs to the arginase family. Agmatinase subfamily.</text>
</comment>
<dbReference type="Gene3D" id="3.40.800.10">
    <property type="entry name" value="Ureohydrolase domain"/>
    <property type="match status" value="1"/>
</dbReference>
<dbReference type="InterPro" id="IPR006035">
    <property type="entry name" value="Ureohydrolase"/>
</dbReference>
<feature type="region of interest" description="Disordered" evidence="6">
    <location>
        <begin position="338"/>
        <end position="359"/>
    </location>
</feature>
<comment type="caution">
    <text evidence="7">The sequence shown here is derived from an EMBL/GenBank/DDBJ whole genome shotgun (WGS) entry which is preliminary data.</text>
</comment>
<evidence type="ECO:0000256" key="6">
    <source>
        <dbReference type="SAM" id="MobiDB-lite"/>
    </source>
</evidence>
<protein>
    <recommendedName>
        <fullName evidence="9">Agmatinase</fullName>
    </recommendedName>
</protein>
<accession>A0AAD7UAK1</accession>
<comment type="cofactor">
    <cofactor evidence="4">
        <name>Mn(2+)</name>
        <dbReference type="ChEBI" id="CHEBI:29035"/>
    </cofactor>
    <text evidence="4">Binds 2 manganese ions per subunit.</text>
</comment>
<sequence length="359" mass="37360">MRRGLARLGGGAYGAQPEALATVNAGPRYASGPATFFRCEYTPPQGAACDVGIVGVPFDGGVTSRPGSRHGPRGVREQSAEHIRAFAQDGFCAHTTAVVRDVGDVVVTSPFELVGAHAEIQQAFAALCPRMAPLAVGGDHSITLPILRALSAHHGEPLSLVHIDAHADTGDDYLGSRFHHGAPFRRAAEEGCIDPRRTIQIGIRGTLGDPDAWAFSYDSGMRVVGVDEFDAFWARDPSLAGLAREVGRVVGTGKTYISFDIDVLDPAYAPGTGTPEAGGLSTRQALCLLRAIDSLDLPGVIGADLVEVAPPWCSGYITALSGATILYDLLRILSRSRAAASSSSSSSLSSSSSSSSSSS</sequence>
<dbReference type="Proteomes" id="UP001230188">
    <property type="component" value="Unassembled WGS sequence"/>
</dbReference>
<dbReference type="PANTHER" id="PTHR11358">
    <property type="entry name" value="ARGINASE/AGMATINASE"/>
    <property type="match status" value="1"/>
</dbReference>
<reference evidence="7" key="1">
    <citation type="submission" date="2023-01" db="EMBL/GenBank/DDBJ databases">
        <title>Metagenome sequencing of chrysophaentin producing Chrysophaeum taylorii.</title>
        <authorList>
            <person name="Davison J."/>
            <person name="Bewley C."/>
        </authorList>
    </citation>
    <scope>NUCLEOTIDE SEQUENCE</scope>
    <source>
        <strain evidence="7">NIES-1699</strain>
    </source>
</reference>
<keyword evidence="4" id="KW-0464">Manganese</keyword>
<feature type="binding site" evidence="4">
    <location>
        <position position="140"/>
    </location>
    <ligand>
        <name>Mn(2+)</name>
        <dbReference type="ChEBI" id="CHEBI:29035"/>
        <label>1</label>
    </ligand>
</feature>
<dbReference type="PRINTS" id="PR00116">
    <property type="entry name" value="ARGINASE"/>
</dbReference>
<feature type="binding site" evidence="4">
    <location>
        <position position="166"/>
    </location>
    <ligand>
        <name>Mn(2+)</name>
        <dbReference type="ChEBI" id="CHEBI:29035"/>
        <label>1</label>
    </ligand>
</feature>
<evidence type="ECO:0000256" key="5">
    <source>
        <dbReference type="RuleBase" id="RU003684"/>
    </source>
</evidence>
<dbReference type="PROSITE" id="PS51409">
    <property type="entry name" value="ARGINASE_2"/>
    <property type="match status" value="1"/>
</dbReference>
<dbReference type="EMBL" id="JAQMWT010000439">
    <property type="protein sequence ID" value="KAJ8601316.1"/>
    <property type="molecule type" value="Genomic_DNA"/>
</dbReference>
<dbReference type="InterPro" id="IPR023696">
    <property type="entry name" value="Ureohydrolase_dom_sf"/>
</dbReference>
<dbReference type="InterPro" id="IPR020855">
    <property type="entry name" value="Ureohydrolase_Mn_BS"/>
</dbReference>
<gene>
    <name evidence="7" type="ORF">CTAYLR_007214</name>
</gene>